<sequence>METENQQTPPSTVQSISRFHNLSDQNNPYRLDNSDTSVLSLVTDPLTTENYVTWARAMRRVLRAKNKLGFVDGSITKPSDPNDPLREAWERCNDMIVSWIHNSVSPSVKSSFVLVDNAYDIWNELSERLTQQNGPRIFQLKGALANLTQGNDLVNVYYGKLKSIWDELSLHCPMPECSCGQMKVLIDRYQQDCVIQFLMGLNESYSNVRDQIMLMDPIPQVSKVFSLVQQQEKQHQMLLNTPAIDSMALFAKNASAPFKLFSRPYCSHCKIQGHSIEDCFKLGNSKPPICSHCNLSGHLAEKCYKLVGYPPGHKLYNKGRRPGGNTRQTNMVIAEGVPKNHVDKMDLISNQYQKILKLLHENHTPVPTMSMANTSSLPSMSAPTDSATPIVQQQHNPFTLDHLNINPTSFDPAADDCCSSSNSDDLSSSATPLPETSDTRDLKRKDTNQSAT</sequence>
<feature type="domain" description="Retrotransposon Copia-like N-terminal" evidence="3">
    <location>
        <begin position="34"/>
        <end position="79"/>
    </location>
</feature>
<evidence type="ECO:0000313" key="4">
    <source>
        <dbReference type="EMBL" id="KAB5521458.1"/>
    </source>
</evidence>
<dbReference type="PANTHER" id="PTHR37610:SF100">
    <property type="entry name" value="COPIA-LIKE POLYPROTEIN_RETROTRANSPOSON"/>
    <property type="match status" value="1"/>
</dbReference>
<dbReference type="SUPFAM" id="SSF57756">
    <property type="entry name" value="Retrovirus zinc finger-like domains"/>
    <property type="match status" value="1"/>
</dbReference>
<dbReference type="GO" id="GO:0008270">
    <property type="term" value="F:zinc ion binding"/>
    <property type="evidence" value="ECO:0007669"/>
    <property type="project" value="InterPro"/>
</dbReference>
<dbReference type="GO" id="GO:0003676">
    <property type="term" value="F:nucleic acid binding"/>
    <property type="evidence" value="ECO:0007669"/>
    <property type="project" value="InterPro"/>
</dbReference>
<feature type="compositionally biased region" description="Basic and acidic residues" evidence="1">
    <location>
        <begin position="437"/>
        <end position="452"/>
    </location>
</feature>
<feature type="region of interest" description="Disordered" evidence="1">
    <location>
        <begin position="413"/>
        <end position="452"/>
    </location>
</feature>
<evidence type="ECO:0000313" key="5">
    <source>
        <dbReference type="Proteomes" id="UP000326939"/>
    </source>
</evidence>
<dbReference type="Pfam" id="PF14244">
    <property type="entry name" value="Retrotran_gag_3"/>
    <property type="match status" value="1"/>
</dbReference>
<comment type="caution">
    <text evidence="4">The sequence shown here is derived from an EMBL/GenBank/DDBJ whole genome shotgun (WGS) entry which is preliminary data.</text>
</comment>
<organism evidence="4 5">
    <name type="scientific">Salix brachista</name>
    <dbReference type="NCBI Taxonomy" id="2182728"/>
    <lineage>
        <taxon>Eukaryota</taxon>
        <taxon>Viridiplantae</taxon>
        <taxon>Streptophyta</taxon>
        <taxon>Embryophyta</taxon>
        <taxon>Tracheophyta</taxon>
        <taxon>Spermatophyta</taxon>
        <taxon>Magnoliopsida</taxon>
        <taxon>eudicotyledons</taxon>
        <taxon>Gunneridae</taxon>
        <taxon>Pentapetalae</taxon>
        <taxon>rosids</taxon>
        <taxon>fabids</taxon>
        <taxon>Malpighiales</taxon>
        <taxon>Salicaceae</taxon>
        <taxon>Saliceae</taxon>
        <taxon>Salix</taxon>
    </lineage>
</organism>
<evidence type="ECO:0000256" key="1">
    <source>
        <dbReference type="SAM" id="MobiDB-lite"/>
    </source>
</evidence>
<protein>
    <recommendedName>
        <fullName evidence="6">Retrotransposon Copia-like N-terminal domain-containing protein</fullName>
    </recommendedName>
</protein>
<evidence type="ECO:0000259" key="2">
    <source>
        <dbReference type="Pfam" id="PF03732"/>
    </source>
</evidence>
<feature type="domain" description="Retrotransposon gag" evidence="2">
    <location>
        <begin position="93"/>
        <end position="202"/>
    </location>
</feature>
<dbReference type="InterPro" id="IPR029472">
    <property type="entry name" value="Copia-like_N"/>
</dbReference>
<evidence type="ECO:0000259" key="3">
    <source>
        <dbReference type="Pfam" id="PF14244"/>
    </source>
</evidence>
<proteinExistence type="predicted"/>
<dbReference type="Proteomes" id="UP000326939">
    <property type="component" value="Chromosome 16"/>
</dbReference>
<dbReference type="EMBL" id="VDCV01000016">
    <property type="protein sequence ID" value="KAB5521458.1"/>
    <property type="molecule type" value="Genomic_DNA"/>
</dbReference>
<evidence type="ECO:0008006" key="6">
    <source>
        <dbReference type="Google" id="ProtNLM"/>
    </source>
</evidence>
<dbReference type="Gene3D" id="4.10.60.10">
    <property type="entry name" value="Zinc finger, CCHC-type"/>
    <property type="match status" value="1"/>
</dbReference>
<dbReference type="InterPro" id="IPR036875">
    <property type="entry name" value="Znf_CCHC_sf"/>
</dbReference>
<name>A0A5N5JPY9_9ROSI</name>
<accession>A0A5N5JPY9</accession>
<gene>
    <name evidence="4" type="ORF">DKX38_025777</name>
</gene>
<feature type="region of interest" description="Disordered" evidence="1">
    <location>
        <begin position="366"/>
        <end position="387"/>
    </location>
</feature>
<reference evidence="5" key="1">
    <citation type="journal article" date="2019" name="Gigascience">
        <title>De novo genome assembly of the endangered Acer yangbiense, a plant species with extremely small populations endemic to Yunnan Province, China.</title>
        <authorList>
            <person name="Yang J."/>
            <person name="Wariss H.M."/>
            <person name="Tao L."/>
            <person name="Zhang R."/>
            <person name="Yun Q."/>
            <person name="Hollingsworth P."/>
            <person name="Dao Z."/>
            <person name="Luo G."/>
            <person name="Guo H."/>
            <person name="Ma Y."/>
            <person name="Sun W."/>
        </authorList>
    </citation>
    <scope>NUCLEOTIDE SEQUENCE [LARGE SCALE GENOMIC DNA]</scope>
    <source>
        <strain evidence="5">cv. br00</strain>
    </source>
</reference>
<dbReference type="PANTHER" id="PTHR37610">
    <property type="entry name" value="CCHC-TYPE DOMAIN-CONTAINING PROTEIN"/>
    <property type="match status" value="1"/>
</dbReference>
<dbReference type="InterPro" id="IPR005162">
    <property type="entry name" value="Retrotrans_gag_dom"/>
</dbReference>
<dbReference type="AlphaFoldDB" id="A0A5N5JPY9"/>
<dbReference type="Pfam" id="PF03732">
    <property type="entry name" value="Retrotrans_gag"/>
    <property type="match status" value="1"/>
</dbReference>
<feature type="compositionally biased region" description="Low complexity" evidence="1">
    <location>
        <begin position="413"/>
        <end position="430"/>
    </location>
</feature>
<keyword evidence="5" id="KW-1185">Reference proteome</keyword>